<gene>
    <name evidence="1" type="ORF">T190115A13A_210029</name>
</gene>
<organism evidence="1 2">
    <name type="scientific">Tenacibaculum vairaonense</name>
    <dbReference type="NCBI Taxonomy" id="3137860"/>
    <lineage>
        <taxon>Bacteria</taxon>
        <taxon>Pseudomonadati</taxon>
        <taxon>Bacteroidota</taxon>
        <taxon>Flavobacteriia</taxon>
        <taxon>Flavobacteriales</taxon>
        <taxon>Flavobacteriaceae</taxon>
        <taxon>Tenacibaculum</taxon>
    </lineage>
</organism>
<dbReference type="Proteomes" id="UP001497602">
    <property type="component" value="Unassembled WGS sequence"/>
</dbReference>
<sequence length="363" mass="41562">MKGTIKTLGMTMGLLLLTGTFFNCTNSKKAEKETTPANETAMSVVNDKESNVIFRKPVVFITGYDKKSNNYYASAKTYFKGKDYQIIENAYSLEEIIQWLNTNASKNPYGEIHIVNQSNPWLGMDLETTVNGDRITSKSLQKSMSDGNLPSLKSVIAETSKIILHGNQFAKDTELVNTLKSAFITDKVPQLVASPYFTVFGGKFTNHYLAKPYYVFYPTANSPGKVDLSKEIARKYPKEDEIEWFSALTNEKERYIGEPYTTQFNVPIKFEFNYDYSDEEIPSFTMQEEVMDWIANDEDLMKKVNELKIPVDKYRWNWKVKNNTLVIKGLSTVLCVLKPITKPYGDLEHVKPETSNKRLYARM</sequence>
<evidence type="ECO:0000313" key="2">
    <source>
        <dbReference type="Proteomes" id="UP001497602"/>
    </source>
</evidence>
<comment type="caution">
    <text evidence="1">The sequence shown here is derived from an EMBL/GenBank/DDBJ whole genome shotgun (WGS) entry which is preliminary data.</text>
</comment>
<keyword evidence="2" id="KW-1185">Reference proteome</keyword>
<protein>
    <recommendedName>
        <fullName evidence="3">Lipoprotein</fullName>
    </recommendedName>
</protein>
<reference evidence="1 2" key="1">
    <citation type="submission" date="2024-05" db="EMBL/GenBank/DDBJ databases">
        <authorList>
            <person name="Duchaud E."/>
        </authorList>
    </citation>
    <scope>NUCLEOTIDE SEQUENCE [LARGE SCALE GENOMIC DNA]</scope>
    <source>
        <strain evidence="1">Ena-SAMPLE-TAB-13-05-2024-13:56:06:370-140305</strain>
    </source>
</reference>
<proteinExistence type="predicted"/>
<accession>A0ABM9PL11</accession>
<name>A0ABM9PL11_9FLAO</name>
<evidence type="ECO:0008006" key="3">
    <source>
        <dbReference type="Google" id="ProtNLM"/>
    </source>
</evidence>
<evidence type="ECO:0000313" key="1">
    <source>
        <dbReference type="EMBL" id="CAL2106375.1"/>
    </source>
</evidence>
<dbReference type="EMBL" id="CAXJRC010000013">
    <property type="protein sequence ID" value="CAL2106375.1"/>
    <property type="molecule type" value="Genomic_DNA"/>
</dbReference>
<dbReference type="RefSeq" id="WP_348738148.1">
    <property type="nucleotide sequence ID" value="NZ_CAXJRC010000013.1"/>
</dbReference>